<protein>
    <submittedName>
        <fullName evidence="2">Class I SAM-dependent methyltransferase</fullName>
    </submittedName>
</protein>
<dbReference type="EMBL" id="JABBPG010000003">
    <property type="protein sequence ID" value="NOU51024.1"/>
    <property type="molecule type" value="Genomic_DNA"/>
</dbReference>
<keyword evidence="3" id="KW-1185">Reference proteome</keyword>
<dbReference type="Proteomes" id="UP000586305">
    <property type="component" value="Unassembled WGS sequence"/>
</dbReference>
<name>A0A849VGN1_9GAMM</name>
<sequence>MQTNIDDTRFNIIAQSYEYAIAKYPDARRDGDWLIEQLDAQPDETILEISAGTGFLTEQIAPQNIGGKLIVQDIAPNTLEINKTKVQAFSHLEYLLDLNELDNESCDKAVSLGGWHHMEDQIWITKTALAKVKPGGYFCVGDFADSSSIQRYFDEVVDNITSTGHQGLFPSYSRMINLGRFARASKTVVEEFDVPFAFDSDEEIGEFFQKVFALEQDHLDTAKDIRKYFEIKEEDGKLKVMVPYIYAKFYK</sequence>
<dbReference type="SUPFAM" id="SSF53335">
    <property type="entry name" value="S-adenosyl-L-methionine-dependent methyltransferases"/>
    <property type="match status" value="1"/>
</dbReference>
<dbReference type="Gene3D" id="3.40.50.150">
    <property type="entry name" value="Vaccinia Virus protein VP39"/>
    <property type="match status" value="1"/>
</dbReference>
<accession>A0A849VGN1</accession>
<keyword evidence="2" id="KW-0808">Transferase</keyword>
<gene>
    <name evidence="2" type="ORF">HG263_10815</name>
</gene>
<evidence type="ECO:0000259" key="1">
    <source>
        <dbReference type="Pfam" id="PF08242"/>
    </source>
</evidence>
<dbReference type="InterPro" id="IPR029063">
    <property type="entry name" value="SAM-dependent_MTases_sf"/>
</dbReference>
<dbReference type="GO" id="GO:0008168">
    <property type="term" value="F:methyltransferase activity"/>
    <property type="evidence" value="ECO:0007669"/>
    <property type="project" value="UniProtKB-KW"/>
</dbReference>
<evidence type="ECO:0000313" key="3">
    <source>
        <dbReference type="Proteomes" id="UP000586305"/>
    </source>
</evidence>
<comment type="caution">
    <text evidence="2">The sequence shown here is derived from an EMBL/GenBank/DDBJ whole genome shotgun (WGS) entry which is preliminary data.</text>
</comment>
<dbReference type="RefSeq" id="WP_171626081.1">
    <property type="nucleotide sequence ID" value="NZ_JABBPG010000003.1"/>
</dbReference>
<dbReference type="CDD" id="cd02440">
    <property type="entry name" value="AdoMet_MTases"/>
    <property type="match status" value="1"/>
</dbReference>
<dbReference type="GO" id="GO:0032259">
    <property type="term" value="P:methylation"/>
    <property type="evidence" value="ECO:0007669"/>
    <property type="project" value="UniProtKB-KW"/>
</dbReference>
<dbReference type="InterPro" id="IPR013217">
    <property type="entry name" value="Methyltransf_12"/>
</dbReference>
<proteinExistence type="predicted"/>
<dbReference type="AlphaFoldDB" id="A0A849VGN1"/>
<dbReference type="Pfam" id="PF08242">
    <property type="entry name" value="Methyltransf_12"/>
    <property type="match status" value="1"/>
</dbReference>
<keyword evidence="2" id="KW-0489">Methyltransferase</keyword>
<evidence type="ECO:0000313" key="2">
    <source>
        <dbReference type="EMBL" id="NOU51024.1"/>
    </source>
</evidence>
<organism evidence="2 3">
    <name type="scientific">Pseudoalteromonas caenipelagi</name>
    <dbReference type="NCBI Taxonomy" id="2726988"/>
    <lineage>
        <taxon>Bacteria</taxon>
        <taxon>Pseudomonadati</taxon>
        <taxon>Pseudomonadota</taxon>
        <taxon>Gammaproteobacteria</taxon>
        <taxon>Alteromonadales</taxon>
        <taxon>Pseudoalteromonadaceae</taxon>
        <taxon>Pseudoalteromonas</taxon>
    </lineage>
</organism>
<feature type="domain" description="Methyltransferase type 12" evidence="1">
    <location>
        <begin position="47"/>
        <end position="138"/>
    </location>
</feature>
<reference evidence="2 3" key="1">
    <citation type="submission" date="2020-04" db="EMBL/GenBank/DDBJ databases">
        <title>Pseudoalteromonas caenipelagi sp. nov., isolated from a tidal flat.</title>
        <authorList>
            <person name="Park S."/>
            <person name="Yoon J.-H."/>
        </authorList>
    </citation>
    <scope>NUCLEOTIDE SEQUENCE [LARGE SCALE GENOMIC DNA]</scope>
    <source>
        <strain evidence="2 3">JBTF-M23</strain>
    </source>
</reference>